<dbReference type="GO" id="GO:0003824">
    <property type="term" value="F:catalytic activity"/>
    <property type="evidence" value="ECO:0007669"/>
    <property type="project" value="InterPro"/>
</dbReference>
<comment type="caution">
    <text evidence="2">The sequence shown here is derived from an EMBL/GenBank/DDBJ whole genome shotgun (WGS) entry which is preliminary data.</text>
</comment>
<dbReference type="EMBL" id="VUJU01002433">
    <property type="protein sequence ID" value="KAF0761317.1"/>
    <property type="molecule type" value="Genomic_DNA"/>
</dbReference>
<reference evidence="2 3" key="1">
    <citation type="submission" date="2019-08" db="EMBL/GenBank/DDBJ databases">
        <title>Whole genome of Aphis craccivora.</title>
        <authorList>
            <person name="Voronova N.V."/>
            <person name="Shulinski R.S."/>
            <person name="Bandarenka Y.V."/>
            <person name="Zhorov D.G."/>
            <person name="Warner D."/>
        </authorList>
    </citation>
    <scope>NUCLEOTIDE SEQUENCE [LARGE SCALE GENOMIC DNA]</scope>
    <source>
        <strain evidence="2">180601</strain>
        <tissue evidence="2">Whole Body</tissue>
    </source>
</reference>
<dbReference type="PROSITE" id="PS50878">
    <property type="entry name" value="RT_POL"/>
    <property type="match status" value="1"/>
</dbReference>
<dbReference type="CDD" id="cd09076">
    <property type="entry name" value="L1-EN"/>
    <property type="match status" value="1"/>
</dbReference>
<dbReference type="Proteomes" id="UP000478052">
    <property type="component" value="Unassembled WGS sequence"/>
</dbReference>
<dbReference type="InterPro" id="IPR036691">
    <property type="entry name" value="Endo/exonu/phosph_ase_sf"/>
</dbReference>
<feature type="domain" description="Reverse transcriptase" evidence="1">
    <location>
        <begin position="442"/>
        <end position="648"/>
    </location>
</feature>
<dbReference type="GO" id="GO:0071897">
    <property type="term" value="P:DNA biosynthetic process"/>
    <property type="evidence" value="ECO:0007669"/>
    <property type="project" value="UniProtKB-ARBA"/>
</dbReference>
<dbReference type="Pfam" id="PF03372">
    <property type="entry name" value="Exo_endo_phos"/>
    <property type="match status" value="1"/>
</dbReference>
<evidence type="ECO:0000259" key="1">
    <source>
        <dbReference type="PROSITE" id="PS50878"/>
    </source>
</evidence>
<dbReference type="PANTHER" id="PTHR19446">
    <property type="entry name" value="REVERSE TRANSCRIPTASES"/>
    <property type="match status" value="1"/>
</dbReference>
<evidence type="ECO:0000313" key="2">
    <source>
        <dbReference type="EMBL" id="KAF0761317.1"/>
    </source>
</evidence>
<dbReference type="InterPro" id="IPR000477">
    <property type="entry name" value="RT_dom"/>
</dbReference>
<dbReference type="Gene3D" id="3.60.10.10">
    <property type="entry name" value="Endonuclease/exonuclease/phosphatase"/>
    <property type="match status" value="1"/>
</dbReference>
<name>A0A6G0YUD2_APHCR</name>
<dbReference type="SUPFAM" id="SSF56672">
    <property type="entry name" value="DNA/RNA polymerases"/>
    <property type="match status" value="1"/>
</dbReference>
<dbReference type="InterPro" id="IPR043502">
    <property type="entry name" value="DNA/RNA_pol_sf"/>
</dbReference>
<keyword evidence="3" id="KW-1185">Reference proteome</keyword>
<protein>
    <submittedName>
        <fullName evidence="2">Craniofacial development protein 2-like</fullName>
    </submittedName>
</protein>
<proteinExistence type="predicted"/>
<organism evidence="2 3">
    <name type="scientific">Aphis craccivora</name>
    <name type="common">Cowpea aphid</name>
    <dbReference type="NCBI Taxonomy" id="307492"/>
    <lineage>
        <taxon>Eukaryota</taxon>
        <taxon>Metazoa</taxon>
        <taxon>Ecdysozoa</taxon>
        <taxon>Arthropoda</taxon>
        <taxon>Hexapoda</taxon>
        <taxon>Insecta</taxon>
        <taxon>Pterygota</taxon>
        <taxon>Neoptera</taxon>
        <taxon>Paraneoptera</taxon>
        <taxon>Hemiptera</taxon>
        <taxon>Sternorrhyncha</taxon>
        <taxon>Aphidomorpha</taxon>
        <taxon>Aphidoidea</taxon>
        <taxon>Aphididae</taxon>
        <taxon>Aphidini</taxon>
        <taxon>Aphis</taxon>
        <taxon>Aphis</taxon>
    </lineage>
</organism>
<accession>A0A6G0YUD2</accession>
<sequence length="648" mass="74282">MLTLISWCGLALQKQQHLKPQIKDLTDINVGTWNVRFLYRAGALTTSLSCLERYGMDITAIQEVRWTSLGSLKSQENTLLYSGGDKQECGVGFVIRDNVATNIVRYQPISDRICYIERKCKWYNMFLVNCYTPTEDKSDDIKNKFYEDLDLVCDTLPLDKPKIILGVFNAKIGKENIYKPTIRSESLHEIMNDNGNKQITFATTKNMIIIRKKIDHMLVDSQIKSCVKDIRSMRGSSAMSDHFLVKAKITLRITTKWSKKNKLGENRANQQTIKITAKEVLGYVPKKTKKTWFNDECKTAQEEKDKTRTKVLQNLKGIRDYEKKNGYTIENNRNNNSKIFFEKANEIKHGYQIRPTIMKKHDGSLLTESKEIAREFKDKFEKLLNQSNENNTLLEKPSEEEIKIGLDMLKNGKAPGDDEIVSECLNKGGQGLLNQLHKLMNTIWEQEEIPEAWCISIICPIHKKGNIMEINPYIKEIIEEYQTGFMLGKSTLDQIHIVKQVVEKSHEYNKDIYLLFVDFKAAYDSINRDKLWEVMDQLGILAKLTRLIKSCTYNSKSKISFGGELSEEFPVTTELRQGDAISPALFNIALESIMRIVISQAKGIEIKDNQHLTAVAYADDIVLLAETVNDLKNTTDILLKEGKKLALK</sequence>
<dbReference type="AlphaFoldDB" id="A0A6G0YUD2"/>
<dbReference type="InterPro" id="IPR005135">
    <property type="entry name" value="Endo/exonuclease/phosphatase"/>
</dbReference>
<dbReference type="SUPFAM" id="SSF56219">
    <property type="entry name" value="DNase I-like"/>
    <property type="match status" value="1"/>
</dbReference>
<evidence type="ECO:0000313" key="3">
    <source>
        <dbReference type="Proteomes" id="UP000478052"/>
    </source>
</evidence>
<dbReference type="CDD" id="cd01650">
    <property type="entry name" value="RT_nLTR_like"/>
    <property type="match status" value="1"/>
</dbReference>
<dbReference type="OrthoDB" id="6622538at2759"/>
<dbReference type="Pfam" id="PF00078">
    <property type="entry name" value="RVT_1"/>
    <property type="match status" value="1"/>
</dbReference>
<gene>
    <name evidence="2" type="ORF">FWK35_00004161</name>
</gene>